<evidence type="ECO:0000313" key="1">
    <source>
        <dbReference type="EMBL" id="AJF97629.1"/>
    </source>
</evidence>
<protein>
    <submittedName>
        <fullName evidence="1">Uncharacterized protein</fullName>
    </submittedName>
</protein>
<sequence length="220" mass="24560">MQRSIVRWSSTAAASAAISSQSNALPLASVVSGGGGDAVATREDFLPVARARWYSATARACSQWSNLAARSQSVRRRAKSASVCARLFEGIDQGHARDMLINRVNNVHIFFWGAKCAIFRIAAVDWCPPRQRLSLDLGDLCVVPTGLMHHRPPRCVVRRSKQKLFQRTACCVCFLFRLQKKRCPIHATQIIRKKNKKLSVLFARDHGDGPFCNTRQNLIQ</sequence>
<name>A0A0B5J254_9VIRU</name>
<dbReference type="GeneID" id="23462546"/>
<dbReference type="EMBL" id="KP136319">
    <property type="protein sequence ID" value="AJF97629.1"/>
    <property type="molecule type" value="Genomic_DNA"/>
</dbReference>
<dbReference type="KEGG" id="vg:23462546"/>
<dbReference type="Proteomes" id="UP000202511">
    <property type="component" value="Segment"/>
</dbReference>
<reference evidence="1 2" key="1">
    <citation type="journal article" date="2015" name="Parasitol. Res.">
        <title>Viruses in close associations with free-living amoebae.</title>
        <authorList>
            <person name="Scheid P."/>
        </authorList>
    </citation>
    <scope>NUCLEOTIDE SEQUENCE [LARGE SCALE GENOMIC DNA]</scope>
    <source>
        <strain evidence="1">KlaHel</strain>
    </source>
</reference>
<evidence type="ECO:0000313" key="2">
    <source>
        <dbReference type="Proteomes" id="UP000202511"/>
    </source>
</evidence>
<accession>A0A0B5J254</accession>
<proteinExistence type="predicted"/>
<dbReference type="RefSeq" id="YP_009119864.1">
    <property type="nucleotide sequence ID" value="NC_026440.1"/>
</dbReference>
<organism evidence="1 2">
    <name type="scientific">Pandoravirus inopinatum</name>
    <dbReference type="NCBI Taxonomy" id="1605721"/>
    <lineage>
        <taxon>Viruses</taxon>
        <taxon>Pandoravirus</taxon>
    </lineage>
</organism>